<dbReference type="PANTHER" id="PTHR13412:SF0">
    <property type="entry name" value="T-CELL IMMUNOMODULATORY PROTEIN"/>
    <property type="match status" value="1"/>
</dbReference>
<keyword evidence="3 7" id="KW-0812">Transmembrane</keyword>
<evidence type="ECO:0000256" key="7">
    <source>
        <dbReference type="SAM" id="Phobius"/>
    </source>
</evidence>
<evidence type="ECO:0000313" key="9">
    <source>
        <dbReference type="EMBL" id="CAL8069691.1"/>
    </source>
</evidence>
<evidence type="ECO:0000256" key="1">
    <source>
        <dbReference type="ARBA" id="ARBA00004479"/>
    </source>
</evidence>
<comment type="caution">
    <text evidence="9">The sequence shown here is derived from an EMBL/GenBank/DDBJ whole genome shotgun (WGS) entry which is preliminary data.</text>
</comment>
<accession>A0ABP1PQY5</accession>
<sequence length="701" mass="78707">MLSKRLQPKLLSPFAIFALFAVTFSNIWVSANVNMFNEEQDQFAGVDSTFAVFENDNAEVFPVSYFDVNADKRTDLLAVSKDRTSITIFLAFDNPPFLRRSLSSQNIVEKHGDKRIISVRPGDFTGDGLVDLMVTLGKDKFNFTEFEHGVSTSVDIIFCTLIFGRDFPDGLRLQCPGGGEGNLLPNLVQEPTTLDLNGDMVLDLVGEVWTPPPSGRQGPYKKLRKVWLSEAMGEVFEWKKETFDVTDQFKNETLHDMLNVSSTAYADLDANDVPELLVLTQFQDPSGSKIHPNPVPTPTYFIETYEIIKDENNQLKFQFTKRPKEITTASKTNVLGQPIVMDLEHNGKLAHLIPYCHDRTCDNFGIYVLNQEKAVPLPLTAFVYDGVPWSFIPPQAPPPQNHTDNQPFSVEAFYSRALTLLVGDYNLDGYPDLLGVLKQQGDDKGTTRAVIFENVPCSATPERPCYSTRTFSANFDIFKDYKNVVSASFYDIEENGVLDFILVHQRQEEKVAPQIQEFVIKAFQNEMSFDSSFLKVMVLTGQKCEQCKSGIPYGNVLPGATVKYSSENSHGILEHGVVVQTYRTAHLALDLPCEIFGIGHSPNFIETLSVSVAPNAYEKYSREWLQIIPNSQVVVVPNPVDRPNSWTMKLFLTPSDAVLQTFGVLVGICALFATLVAGLELKERREDRIARQHEAHRLVMY</sequence>
<evidence type="ECO:0000256" key="4">
    <source>
        <dbReference type="ARBA" id="ARBA00022989"/>
    </source>
</evidence>
<reference evidence="9 10" key="1">
    <citation type="submission" date="2024-08" db="EMBL/GenBank/DDBJ databases">
        <authorList>
            <person name="Cucini C."/>
            <person name="Frati F."/>
        </authorList>
    </citation>
    <scope>NUCLEOTIDE SEQUENCE [LARGE SCALE GENOMIC DNA]</scope>
</reference>
<gene>
    <name evidence="9" type="ORF">ODALV1_LOCUS897</name>
</gene>
<dbReference type="InterPro" id="IPR057089">
    <property type="entry name" value="C2_TIP"/>
</dbReference>
<dbReference type="InterPro" id="IPR024881">
    <property type="entry name" value="Tip"/>
</dbReference>
<proteinExistence type="inferred from homology"/>
<keyword evidence="4 7" id="KW-1133">Transmembrane helix</keyword>
<dbReference type="SUPFAM" id="SSF69318">
    <property type="entry name" value="Integrin alpha N-terminal domain"/>
    <property type="match status" value="1"/>
</dbReference>
<comment type="subcellular location">
    <subcellularLocation>
        <location evidence="1">Membrane</location>
        <topology evidence="1">Single-pass type I membrane protein</topology>
    </subcellularLocation>
</comment>
<evidence type="ECO:0000256" key="2">
    <source>
        <dbReference type="ARBA" id="ARBA00006496"/>
    </source>
</evidence>
<evidence type="ECO:0000256" key="6">
    <source>
        <dbReference type="ARBA" id="ARBA00023180"/>
    </source>
</evidence>
<dbReference type="Pfam" id="PF23122">
    <property type="entry name" value="C2_ITFG1"/>
    <property type="match status" value="1"/>
</dbReference>
<evidence type="ECO:0000256" key="3">
    <source>
        <dbReference type="ARBA" id="ARBA00022692"/>
    </source>
</evidence>
<evidence type="ECO:0000259" key="8">
    <source>
        <dbReference type="Pfam" id="PF23122"/>
    </source>
</evidence>
<dbReference type="PANTHER" id="PTHR13412">
    <property type="entry name" value="T-CELL IMMUNOMODULATORY PROTEIN HOMOLOG"/>
    <property type="match status" value="1"/>
</dbReference>
<keyword evidence="10" id="KW-1185">Reference proteome</keyword>
<comment type="similarity">
    <text evidence="2">Belongs to the TIP family.</text>
</comment>
<keyword evidence="6" id="KW-0325">Glycoprotein</keyword>
<protein>
    <recommendedName>
        <fullName evidence="8">T-cell immunomodulatory protein TIP C2 domain-containing protein</fullName>
    </recommendedName>
</protein>
<evidence type="ECO:0000256" key="5">
    <source>
        <dbReference type="ARBA" id="ARBA00023136"/>
    </source>
</evidence>
<feature type="domain" description="T-cell immunomodulatory protein TIP C2" evidence="8">
    <location>
        <begin position="552"/>
        <end position="651"/>
    </location>
</feature>
<name>A0ABP1PQY5_9HEXA</name>
<dbReference type="Proteomes" id="UP001642540">
    <property type="component" value="Unassembled WGS sequence"/>
</dbReference>
<organism evidence="9 10">
    <name type="scientific">Orchesella dallaii</name>
    <dbReference type="NCBI Taxonomy" id="48710"/>
    <lineage>
        <taxon>Eukaryota</taxon>
        <taxon>Metazoa</taxon>
        <taxon>Ecdysozoa</taxon>
        <taxon>Arthropoda</taxon>
        <taxon>Hexapoda</taxon>
        <taxon>Collembola</taxon>
        <taxon>Entomobryomorpha</taxon>
        <taxon>Entomobryoidea</taxon>
        <taxon>Orchesellidae</taxon>
        <taxon>Orchesellinae</taxon>
        <taxon>Orchesella</taxon>
    </lineage>
</organism>
<dbReference type="EMBL" id="CAXLJM020000004">
    <property type="protein sequence ID" value="CAL8069691.1"/>
    <property type="molecule type" value="Genomic_DNA"/>
</dbReference>
<keyword evidence="5 7" id="KW-0472">Membrane</keyword>
<feature type="transmembrane region" description="Helical" evidence="7">
    <location>
        <begin position="657"/>
        <end position="679"/>
    </location>
</feature>
<evidence type="ECO:0000313" key="10">
    <source>
        <dbReference type="Proteomes" id="UP001642540"/>
    </source>
</evidence>
<dbReference type="InterPro" id="IPR028994">
    <property type="entry name" value="Integrin_alpha_N"/>
</dbReference>